<dbReference type="FunFam" id="2.60.120.200:FF:000159">
    <property type="entry name" value="Glycosidase"/>
    <property type="match status" value="1"/>
</dbReference>
<keyword evidence="3" id="KW-0336">GPI-anchor</keyword>
<evidence type="ECO:0000256" key="1">
    <source>
        <dbReference type="ARBA" id="ARBA00000822"/>
    </source>
</evidence>
<evidence type="ECO:0000256" key="13">
    <source>
        <dbReference type="ARBA" id="ARBA00038074"/>
    </source>
</evidence>
<dbReference type="Pfam" id="PF00722">
    <property type="entry name" value="Glyco_hydro_16"/>
    <property type="match status" value="1"/>
</dbReference>
<sequence>MAPFWLSLWLITLSVHIAAGKTLCSTSSKCPSETPCCSQFGECGADMYCLGGCDPRSSFSLDSCLPAPVCKSKTYTWENLDNVANNTVYLGNATAHDWLSSGYPAVEDGNLLMTMPNATVGTLMSNNHYLWYGRISARIKTTRGQGVVSAFILMSDVQDEIDFEWVGSDLETVETNFYFQGVLNYTNGGSFAVANNTFENWHTYEIDWTPDAITWYVDGEAKRTLPKDATWNATSNQYMYPQTPSRLQMSIWPAGTPDTPEGTVEWAGGLIDWNNEDMQKHGYYYVTVGEVNIECYEPPSSANITGYTATIYTDYAGLDTSVQGTNKSTTLKSDTIVDDVSASERKPSPDHASSAEFAVSNAASNPVTAPQITCLSRALLPIVLVALAAFTFF</sequence>
<dbReference type="InterPro" id="IPR000757">
    <property type="entry name" value="Beta-glucanase-like"/>
</dbReference>
<evidence type="ECO:0000256" key="10">
    <source>
        <dbReference type="ARBA" id="ARBA00023288"/>
    </source>
</evidence>
<evidence type="ECO:0000256" key="17">
    <source>
        <dbReference type="SAM" id="SignalP"/>
    </source>
</evidence>
<feature type="active site" description="Proton donor" evidence="16">
    <location>
        <position position="164"/>
    </location>
</feature>
<organism evidence="19 20">
    <name type="scientific">Polytolypa hystricis (strain UAMH7299)</name>
    <dbReference type="NCBI Taxonomy" id="1447883"/>
    <lineage>
        <taxon>Eukaryota</taxon>
        <taxon>Fungi</taxon>
        <taxon>Dikarya</taxon>
        <taxon>Ascomycota</taxon>
        <taxon>Pezizomycotina</taxon>
        <taxon>Eurotiomycetes</taxon>
        <taxon>Eurotiomycetidae</taxon>
        <taxon>Onygenales</taxon>
        <taxon>Onygenales incertae sedis</taxon>
        <taxon>Polytolypa</taxon>
    </lineage>
</organism>
<keyword evidence="10" id="KW-0449">Lipoprotein</keyword>
<evidence type="ECO:0000256" key="3">
    <source>
        <dbReference type="ARBA" id="ARBA00022622"/>
    </source>
</evidence>
<evidence type="ECO:0000313" key="20">
    <source>
        <dbReference type="Proteomes" id="UP000224634"/>
    </source>
</evidence>
<evidence type="ECO:0000256" key="15">
    <source>
        <dbReference type="PIRNR" id="PIRNR037299"/>
    </source>
</evidence>
<dbReference type="SUPFAM" id="SSF49899">
    <property type="entry name" value="Concanavalin A-like lectins/glucanases"/>
    <property type="match status" value="1"/>
</dbReference>
<evidence type="ECO:0000256" key="7">
    <source>
        <dbReference type="ARBA" id="ARBA00022801"/>
    </source>
</evidence>
<keyword evidence="11" id="KW-0326">Glycosidase</keyword>
<dbReference type="PANTHER" id="PTHR10963:SF22">
    <property type="entry name" value="GLYCOSIDASE CRH2-RELATED"/>
    <property type="match status" value="1"/>
</dbReference>
<comment type="similarity">
    <text evidence="13">Belongs to the glycosyl hydrolase 16 family. CRH1 subfamily.</text>
</comment>
<dbReference type="Gene3D" id="2.60.120.200">
    <property type="match status" value="1"/>
</dbReference>
<dbReference type="EC" id="3.2.-.-" evidence="15"/>
<dbReference type="GO" id="GO:0098552">
    <property type="term" value="C:side of membrane"/>
    <property type="evidence" value="ECO:0007669"/>
    <property type="project" value="UniProtKB-KW"/>
</dbReference>
<keyword evidence="9" id="KW-0325">Glycoprotein</keyword>
<protein>
    <recommendedName>
        <fullName evidence="15">Crh-like protein</fullName>
        <ecNumber evidence="15">3.2.-.-</ecNumber>
    </recommendedName>
</protein>
<evidence type="ECO:0000256" key="12">
    <source>
        <dbReference type="ARBA" id="ARBA00023316"/>
    </source>
</evidence>
<dbReference type="AlphaFoldDB" id="A0A2B7YSR5"/>
<evidence type="ECO:0000256" key="5">
    <source>
        <dbReference type="ARBA" id="ARBA00022679"/>
    </source>
</evidence>
<comment type="caution">
    <text evidence="19">The sequence shown here is derived from an EMBL/GenBank/DDBJ whole genome shotgun (WGS) entry which is preliminary data.</text>
</comment>
<accession>A0A2B7YSR5</accession>
<dbReference type="GO" id="GO:0009277">
    <property type="term" value="C:fungal-type cell wall"/>
    <property type="evidence" value="ECO:0007669"/>
    <property type="project" value="UniProtKB-ARBA"/>
</dbReference>
<dbReference type="OrthoDB" id="4781at2759"/>
<feature type="active site" description="Nucleophile" evidence="16">
    <location>
        <position position="160"/>
    </location>
</feature>
<comment type="function">
    <text evidence="14">Dual chitinase/transglycosylase that plays a role in cell wall architecture. Chitinase and transglycosylase activities are coupled. Required for the polysaccharide cross-linking at the septa and the cell wall. More specifically, transfers chitin to 1,6-beta-glucan in the cell wall.</text>
</comment>
<keyword evidence="8 15" id="KW-0472">Membrane</keyword>
<comment type="catalytic activity">
    <reaction evidence="1">
        <text>Random endo-hydrolysis of N-acetyl-beta-D-glucosaminide (1-&gt;4)-beta-linkages in chitin and chitodextrins.</text>
        <dbReference type="EC" id="3.2.1.14"/>
    </reaction>
</comment>
<reference evidence="19 20" key="1">
    <citation type="submission" date="2017-10" db="EMBL/GenBank/DDBJ databases">
        <title>Comparative genomics in systemic dimorphic fungi from Ajellomycetaceae.</title>
        <authorList>
            <person name="Munoz J.F."/>
            <person name="Mcewen J.G."/>
            <person name="Clay O.K."/>
            <person name="Cuomo C.A."/>
        </authorList>
    </citation>
    <scope>NUCLEOTIDE SEQUENCE [LARGE SCALE GENOMIC DNA]</scope>
    <source>
        <strain evidence="19 20">UAMH7299</strain>
    </source>
</reference>
<evidence type="ECO:0000256" key="11">
    <source>
        <dbReference type="ARBA" id="ARBA00023295"/>
    </source>
</evidence>
<evidence type="ECO:0000256" key="16">
    <source>
        <dbReference type="PIRSR" id="PIRSR037299-1"/>
    </source>
</evidence>
<dbReference type="Proteomes" id="UP000224634">
    <property type="component" value="Unassembled WGS sequence"/>
</dbReference>
<keyword evidence="12" id="KW-0961">Cell wall biogenesis/degradation</keyword>
<keyword evidence="5" id="KW-0808">Transferase</keyword>
<dbReference type="GO" id="GO:0016757">
    <property type="term" value="F:glycosyltransferase activity"/>
    <property type="evidence" value="ECO:0007669"/>
    <property type="project" value="UniProtKB-KW"/>
</dbReference>
<dbReference type="GO" id="GO:0031505">
    <property type="term" value="P:fungal-type cell wall organization"/>
    <property type="evidence" value="ECO:0007669"/>
    <property type="project" value="TreeGrafter"/>
</dbReference>
<keyword evidence="7 15" id="KW-0378">Hydrolase</keyword>
<dbReference type="STRING" id="1447883.A0A2B7YSR5"/>
<evidence type="ECO:0000256" key="9">
    <source>
        <dbReference type="ARBA" id="ARBA00023180"/>
    </source>
</evidence>
<dbReference type="CDD" id="cd02183">
    <property type="entry name" value="GH16_fungal_CRH1_transglycosylase"/>
    <property type="match status" value="1"/>
</dbReference>
<evidence type="ECO:0000259" key="18">
    <source>
        <dbReference type="PROSITE" id="PS51762"/>
    </source>
</evidence>
<feature type="chain" id="PRO_5012993421" description="Crh-like protein" evidence="17">
    <location>
        <begin position="21"/>
        <end position="393"/>
    </location>
</feature>
<comment type="subcellular location">
    <subcellularLocation>
        <location evidence="2">Membrane</location>
        <topology evidence="2">Lipid-anchor</topology>
        <topology evidence="2">GPI-anchor</topology>
    </subcellularLocation>
</comment>
<dbReference type="InterPro" id="IPR050546">
    <property type="entry name" value="Glycosyl_Hydrlase_16"/>
</dbReference>
<dbReference type="InterPro" id="IPR013320">
    <property type="entry name" value="ConA-like_dom_sf"/>
</dbReference>
<dbReference type="EMBL" id="PDNA01000018">
    <property type="protein sequence ID" value="PGH23938.1"/>
    <property type="molecule type" value="Genomic_DNA"/>
</dbReference>
<dbReference type="PIRSF" id="PIRSF037299">
    <property type="entry name" value="Glycosidase_CRH1_prd"/>
    <property type="match status" value="1"/>
</dbReference>
<keyword evidence="20" id="KW-1185">Reference proteome</keyword>
<gene>
    <name evidence="19" type="ORF">AJ80_02000</name>
</gene>
<dbReference type="PANTHER" id="PTHR10963">
    <property type="entry name" value="GLYCOSYL HYDROLASE-RELATED"/>
    <property type="match status" value="1"/>
</dbReference>
<evidence type="ECO:0000256" key="2">
    <source>
        <dbReference type="ARBA" id="ARBA00004589"/>
    </source>
</evidence>
<name>A0A2B7YSR5_POLH7</name>
<evidence type="ECO:0000313" key="19">
    <source>
        <dbReference type="EMBL" id="PGH23938.1"/>
    </source>
</evidence>
<evidence type="ECO:0000256" key="6">
    <source>
        <dbReference type="ARBA" id="ARBA00022729"/>
    </source>
</evidence>
<keyword evidence="6 17" id="KW-0732">Signal</keyword>
<keyword evidence="4" id="KW-0328">Glycosyltransferase</keyword>
<evidence type="ECO:0000256" key="8">
    <source>
        <dbReference type="ARBA" id="ARBA00023136"/>
    </source>
</evidence>
<evidence type="ECO:0000256" key="4">
    <source>
        <dbReference type="ARBA" id="ARBA00022676"/>
    </source>
</evidence>
<dbReference type="GO" id="GO:0005975">
    <property type="term" value="P:carbohydrate metabolic process"/>
    <property type="evidence" value="ECO:0007669"/>
    <property type="project" value="InterPro"/>
</dbReference>
<feature type="domain" description="GH16" evidence="18">
    <location>
        <begin position="75"/>
        <end position="275"/>
    </location>
</feature>
<dbReference type="PROSITE" id="PS51762">
    <property type="entry name" value="GH16_2"/>
    <property type="match status" value="1"/>
</dbReference>
<dbReference type="GO" id="GO:0008843">
    <property type="term" value="F:endochitinase activity"/>
    <property type="evidence" value="ECO:0007669"/>
    <property type="project" value="UniProtKB-EC"/>
</dbReference>
<dbReference type="InterPro" id="IPR017168">
    <property type="entry name" value="CHR-like"/>
</dbReference>
<feature type="signal peptide" evidence="17">
    <location>
        <begin position="1"/>
        <end position="20"/>
    </location>
</feature>
<proteinExistence type="inferred from homology"/>
<evidence type="ECO:0000256" key="14">
    <source>
        <dbReference type="ARBA" id="ARBA00093308"/>
    </source>
</evidence>